<feature type="transmembrane region" description="Helical" evidence="7">
    <location>
        <begin position="144"/>
        <end position="165"/>
    </location>
</feature>
<keyword evidence="5 7" id="KW-1133">Transmembrane helix</keyword>
<feature type="transmembrane region" description="Helical" evidence="7">
    <location>
        <begin position="363"/>
        <end position="384"/>
    </location>
</feature>
<feature type="transmembrane region" description="Helical" evidence="7">
    <location>
        <begin position="396"/>
        <end position="423"/>
    </location>
</feature>
<comment type="caution">
    <text evidence="9">The sequence shown here is derived from an EMBL/GenBank/DDBJ whole genome shotgun (WGS) entry which is preliminary data.</text>
</comment>
<feature type="transmembrane region" description="Helical" evidence="7">
    <location>
        <begin position="108"/>
        <end position="132"/>
    </location>
</feature>
<feature type="transmembrane region" description="Helical" evidence="7">
    <location>
        <begin position="236"/>
        <end position="255"/>
    </location>
</feature>
<dbReference type="AlphaFoldDB" id="I3E737"/>
<dbReference type="InterPro" id="IPR020846">
    <property type="entry name" value="MFS_dom"/>
</dbReference>
<dbReference type="Pfam" id="PF07690">
    <property type="entry name" value="MFS_1"/>
    <property type="match status" value="1"/>
</dbReference>
<dbReference type="Proteomes" id="UP000010523">
    <property type="component" value="Unassembled WGS sequence"/>
</dbReference>
<feature type="transmembrane region" description="Helical" evidence="7">
    <location>
        <begin position="311"/>
        <end position="331"/>
    </location>
</feature>
<feature type="transmembrane region" description="Helical" evidence="7">
    <location>
        <begin position="476"/>
        <end position="498"/>
    </location>
</feature>
<evidence type="ECO:0000256" key="4">
    <source>
        <dbReference type="ARBA" id="ARBA00022692"/>
    </source>
</evidence>
<evidence type="ECO:0000256" key="5">
    <source>
        <dbReference type="ARBA" id="ARBA00022989"/>
    </source>
</evidence>
<dbReference type="PANTHER" id="PTHR23501:SF170">
    <property type="entry name" value="MULTIDRUG RESISTANCE PROTEIN 3"/>
    <property type="match status" value="1"/>
</dbReference>
<reference evidence="9 10" key="1">
    <citation type="journal article" date="2012" name="Appl. Environ. Microbiol.">
        <title>Genome Sequence of Thermotolerant Bacillus methanolicus: Features and Regulation Related to Methylotrophy and Production of L-Lysine and L-Glutamate from Methanol.</title>
        <authorList>
            <person name="Heggeset T.M."/>
            <person name="Krog A."/>
            <person name="Balzer S."/>
            <person name="Wentzel A."/>
            <person name="Ellingsen T.E."/>
            <person name="Brautaset T."/>
        </authorList>
    </citation>
    <scope>NUCLEOTIDE SEQUENCE [LARGE SCALE GENOMIC DNA]</scope>
    <source>
        <strain evidence="9 10">PB1</strain>
    </source>
</reference>
<name>I3E737_BACMT</name>
<dbReference type="SUPFAM" id="SSF103473">
    <property type="entry name" value="MFS general substrate transporter"/>
    <property type="match status" value="1"/>
</dbReference>
<evidence type="ECO:0000256" key="3">
    <source>
        <dbReference type="ARBA" id="ARBA00022475"/>
    </source>
</evidence>
<feature type="transmembrane region" description="Helical" evidence="7">
    <location>
        <begin position="83"/>
        <end position="102"/>
    </location>
</feature>
<sequence>MQGGEGEVMEQNKGMSFVILAMALGLFMASLDNTIVSASINQVIKDIGGFDKMSWIFTAYMLAATSTMLVFGKMSDLFGRKLFYLIGISLFLIGSALSGTAQTIDQLIVYRVIQGIGSGAIFPISFTIIYSISTDPKQAAKMSGVFAGIFGISSVFGPQIGTWISETSWLGWRWCFYVNVPFGMLSIITLFFALKESKSDQKPKVDYLGTVLLISSTVLLLLGLEWGGKDYAWDSVQIIGMFSGAALLIVLFLLVERKAKEPILPLSIFKNKMVLGTSIVVFCQGAIMFSAITYLPILSVAVIGNENSNSVLTPMMLPIMIGAIAGGFLCTKISFRTIMAFSMAVGILVAYLLGSITHETAKWMVTLIMITLGLIVLGPLMSVSQNAVAQSVEKRYIGIASSVVGFWRNIGGVMGAAITATIVNNDLKEKMTEFASASKMPADKVQEIAKPEILMQDHAQIPAQVVDFMRGAVETALHHGFILALIAGIIGFLVSLFVGGDRYKFGNRGVKEAGKEELPAS</sequence>
<dbReference type="InterPro" id="IPR036259">
    <property type="entry name" value="MFS_trans_sf"/>
</dbReference>
<dbReference type="GO" id="GO:0022857">
    <property type="term" value="F:transmembrane transporter activity"/>
    <property type="evidence" value="ECO:0007669"/>
    <property type="project" value="InterPro"/>
</dbReference>
<dbReference type="FunFam" id="1.20.1720.10:FF:000004">
    <property type="entry name" value="EmrB/QacA family drug resistance transporter"/>
    <property type="match status" value="1"/>
</dbReference>
<dbReference type="PATRIC" id="fig|997296.3.peg.1136"/>
<feature type="transmembrane region" description="Helical" evidence="7">
    <location>
        <begin position="205"/>
        <end position="224"/>
    </location>
</feature>
<keyword evidence="6 7" id="KW-0472">Membrane</keyword>
<evidence type="ECO:0000313" key="10">
    <source>
        <dbReference type="Proteomes" id="UP000010523"/>
    </source>
</evidence>
<dbReference type="eggNOG" id="COG2814">
    <property type="taxonomic scope" value="Bacteria"/>
</dbReference>
<keyword evidence="10" id="KW-1185">Reference proteome</keyword>
<feature type="transmembrane region" description="Helical" evidence="7">
    <location>
        <begin position="275"/>
        <end position="299"/>
    </location>
</feature>
<dbReference type="STRING" id="997296.PB1_05250"/>
<gene>
    <name evidence="9" type="ORF">PB1_05250</name>
</gene>
<dbReference type="PROSITE" id="PS50850">
    <property type="entry name" value="MFS"/>
    <property type="match status" value="1"/>
</dbReference>
<dbReference type="PANTHER" id="PTHR23501">
    <property type="entry name" value="MAJOR FACILITATOR SUPERFAMILY"/>
    <property type="match status" value="1"/>
</dbReference>
<keyword evidence="3" id="KW-1003">Cell membrane</keyword>
<evidence type="ECO:0000259" key="8">
    <source>
        <dbReference type="PROSITE" id="PS50850"/>
    </source>
</evidence>
<feature type="transmembrane region" description="Helical" evidence="7">
    <location>
        <begin position="338"/>
        <end position="357"/>
    </location>
</feature>
<feature type="transmembrane region" description="Helical" evidence="7">
    <location>
        <begin position="54"/>
        <end position="71"/>
    </location>
</feature>
<evidence type="ECO:0000256" key="1">
    <source>
        <dbReference type="ARBA" id="ARBA00004651"/>
    </source>
</evidence>
<keyword evidence="2" id="KW-0813">Transport</keyword>
<feature type="transmembrane region" description="Helical" evidence="7">
    <location>
        <begin position="171"/>
        <end position="193"/>
    </location>
</feature>
<evidence type="ECO:0000256" key="7">
    <source>
        <dbReference type="SAM" id="Phobius"/>
    </source>
</evidence>
<dbReference type="InterPro" id="IPR011701">
    <property type="entry name" value="MFS"/>
</dbReference>
<dbReference type="Gene3D" id="1.20.1250.20">
    <property type="entry name" value="MFS general substrate transporter like domains"/>
    <property type="match status" value="1"/>
</dbReference>
<protein>
    <submittedName>
        <fullName evidence="9">Multidrug resistance protein</fullName>
    </submittedName>
</protein>
<evidence type="ECO:0000256" key="2">
    <source>
        <dbReference type="ARBA" id="ARBA00022448"/>
    </source>
</evidence>
<proteinExistence type="predicted"/>
<organism evidence="9 10">
    <name type="scientific">Bacillus methanolicus PB1</name>
    <dbReference type="NCBI Taxonomy" id="997296"/>
    <lineage>
        <taxon>Bacteria</taxon>
        <taxon>Bacillati</taxon>
        <taxon>Bacillota</taxon>
        <taxon>Bacilli</taxon>
        <taxon>Bacillales</taxon>
        <taxon>Bacillaceae</taxon>
        <taxon>Bacillus</taxon>
    </lineage>
</organism>
<dbReference type="GO" id="GO:0005886">
    <property type="term" value="C:plasma membrane"/>
    <property type="evidence" value="ECO:0007669"/>
    <property type="project" value="UniProtKB-SubCell"/>
</dbReference>
<feature type="domain" description="Major facilitator superfamily (MFS) profile" evidence="8">
    <location>
        <begin position="18"/>
        <end position="503"/>
    </location>
</feature>
<accession>I3E737</accession>
<dbReference type="EMBL" id="AFEU01000001">
    <property type="protein sequence ID" value="EIJ82308.1"/>
    <property type="molecule type" value="Genomic_DNA"/>
</dbReference>
<comment type="subcellular location">
    <subcellularLocation>
        <location evidence="1">Cell membrane</location>
        <topology evidence="1">Multi-pass membrane protein</topology>
    </subcellularLocation>
</comment>
<evidence type="ECO:0000313" key="9">
    <source>
        <dbReference type="EMBL" id="EIJ82308.1"/>
    </source>
</evidence>
<keyword evidence="4 7" id="KW-0812">Transmembrane</keyword>
<dbReference type="Gene3D" id="1.20.1720.10">
    <property type="entry name" value="Multidrug resistance protein D"/>
    <property type="match status" value="1"/>
</dbReference>
<evidence type="ECO:0000256" key="6">
    <source>
        <dbReference type="ARBA" id="ARBA00023136"/>
    </source>
</evidence>